<reference evidence="6 7" key="1">
    <citation type="submission" date="2023-04" db="EMBL/GenBank/DDBJ databases">
        <title>Genome of Basidiobolus ranarum AG-B5.</title>
        <authorList>
            <person name="Stajich J.E."/>
            <person name="Carter-House D."/>
            <person name="Gryganskyi A."/>
        </authorList>
    </citation>
    <scope>NUCLEOTIDE SEQUENCE [LARGE SCALE GENOMIC DNA]</scope>
    <source>
        <strain evidence="6 7">AG-B5</strain>
    </source>
</reference>
<dbReference type="InterPro" id="IPR036265">
    <property type="entry name" value="HIT-like_sf"/>
</dbReference>
<dbReference type="Pfam" id="PF13696">
    <property type="entry name" value="zf-CCHC_2"/>
    <property type="match status" value="2"/>
</dbReference>
<dbReference type="InterPro" id="IPR040194">
    <property type="entry name" value="Cwf19-like"/>
</dbReference>
<dbReference type="InterPro" id="IPR036875">
    <property type="entry name" value="Znf_CCHC_sf"/>
</dbReference>
<evidence type="ECO:0000256" key="1">
    <source>
        <dbReference type="ARBA" id="ARBA00022723"/>
    </source>
</evidence>
<dbReference type="SMART" id="SM00343">
    <property type="entry name" value="ZnF_C2HC"/>
    <property type="match status" value="2"/>
</dbReference>
<dbReference type="EMBL" id="JASJQH010006940">
    <property type="protein sequence ID" value="KAK9722796.1"/>
    <property type="molecule type" value="Genomic_DNA"/>
</dbReference>
<dbReference type="Gene3D" id="3.30.428.10">
    <property type="entry name" value="HIT-like"/>
    <property type="match status" value="1"/>
</dbReference>
<evidence type="ECO:0000313" key="7">
    <source>
        <dbReference type="Proteomes" id="UP001479436"/>
    </source>
</evidence>
<evidence type="ECO:0000259" key="5">
    <source>
        <dbReference type="PROSITE" id="PS50158"/>
    </source>
</evidence>
<name>A0ABR2W7V4_9FUNG</name>
<dbReference type="PANTHER" id="PTHR12072">
    <property type="entry name" value="CWF19, CELL CYCLE CONTROL PROTEIN"/>
    <property type="match status" value="1"/>
</dbReference>
<evidence type="ECO:0000256" key="2">
    <source>
        <dbReference type="ARBA" id="ARBA00022771"/>
    </source>
</evidence>
<dbReference type="PANTHER" id="PTHR12072:SF4">
    <property type="entry name" value="CWF19-LIKE PROTEIN 1"/>
    <property type="match status" value="1"/>
</dbReference>
<organism evidence="6 7">
    <name type="scientific">Basidiobolus ranarum</name>
    <dbReference type="NCBI Taxonomy" id="34480"/>
    <lineage>
        <taxon>Eukaryota</taxon>
        <taxon>Fungi</taxon>
        <taxon>Fungi incertae sedis</taxon>
        <taxon>Zoopagomycota</taxon>
        <taxon>Entomophthoromycotina</taxon>
        <taxon>Basidiobolomycetes</taxon>
        <taxon>Basidiobolales</taxon>
        <taxon>Basidiobolaceae</taxon>
        <taxon>Basidiobolus</taxon>
    </lineage>
</organism>
<dbReference type="SUPFAM" id="SSF54197">
    <property type="entry name" value="HIT-like"/>
    <property type="match status" value="1"/>
</dbReference>
<dbReference type="SUPFAM" id="SSF56300">
    <property type="entry name" value="Metallo-dependent phosphatases"/>
    <property type="match status" value="1"/>
</dbReference>
<evidence type="ECO:0000256" key="3">
    <source>
        <dbReference type="ARBA" id="ARBA00022833"/>
    </source>
</evidence>
<dbReference type="InterPro" id="IPR001878">
    <property type="entry name" value="Znf_CCHC"/>
</dbReference>
<dbReference type="SUPFAM" id="SSF57756">
    <property type="entry name" value="Retrovirus zinc finger-like domains"/>
    <property type="match status" value="1"/>
</dbReference>
<keyword evidence="2 4" id="KW-0863">Zinc-finger</keyword>
<protein>
    <recommendedName>
        <fullName evidence="5">CCHC-type domain-containing protein</fullName>
    </recommendedName>
</protein>
<keyword evidence="7" id="KW-1185">Reference proteome</keyword>
<accession>A0ABR2W7V4</accession>
<evidence type="ECO:0000256" key="4">
    <source>
        <dbReference type="PROSITE-ProRule" id="PRU00047"/>
    </source>
</evidence>
<dbReference type="PROSITE" id="PS50158">
    <property type="entry name" value="ZF_CCHC"/>
    <property type="match status" value="1"/>
</dbReference>
<proteinExistence type="predicted"/>
<gene>
    <name evidence="6" type="ORF">K7432_002418</name>
</gene>
<keyword evidence="3" id="KW-0862">Zinc</keyword>
<dbReference type="InterPro" id="IPR006768">
    <property type="entry name" value="Cwf19-like_C_dom-1"/>
</dbReference>
<evidence type="ECO:0000313" key="6">
    <source>
        <dbReference type="EMBL" id="KAK9722796.1"/>
    </source>
</evidence>
<dbReference type="InterPro" id="IPR025829">
    <property type="entry name" value="Zn_knuckle_CX2CX3GHX4C"/>
</dbReference>
<keyword evidence="1" id="KW-0479">Metal-binding</keyword>
<dbReference type="Proteomes" id="UP001479436">
    <property type="component" value="Unassembled WGS sequence"/>
</dbReference>
<feature type="domain" description="CCHC-type" evidence="5">
    <location>
        <begin position="318"/>
        <end position="332"/>
    </location>
</feature>
<sequence>MSSTPLKTIVVGSVHGQIKQLFSKIELINKKNGPFDVLLCGGDFFGSHLEDLEDLVENRINVPVTTYFISGSNAIPEIIQNKIDQNHGEVCSNLFYLGKGGILKTSQGLSIAYLSGTYAQSSDDSDSNDVALPSYQYNDTDVENMLKTTQQDGFDGVDILLTHEWPENLMQFSSLTPSQSISSGSSNIAKVASALKPRYHFATLEKVFFEREPYKNELLTKDGSLSQRVTRFIGLGEMGNTLKTRWFYAMNVVPTLHLTFDVLTTVPPNSTDCPFSKHPSQGKKRNLTNMSQSGNYFWDNSAEPSNKHARTLPPNYVCNKCKQPGHHIRDCPTHAESASQGPPDDYVCKICQVPGHWIRDCPKKAEEESGRKGGEKDPCWFCLSNPKIAKHLIVSIGSELYVTLAKGGLVDANDENDGHVPGGGHALLIPIGHYASFNRINPEAYDNIMSELEKYKKALKDLYEKYGCEMLTFEIAREGRFNHAHVQVTMSGSSIIWFRDTNHALTRLSLFPSISWTTSKTRSFKRQIIWA</sequence>
<comment type="caution">
    <text evidence="6">The sequence shown here is derived from an EMBL/GenBank/DDBJ whole genome shotgun (WGS) entry which is preliminary data.</text>
</comment>
<dbReference type="Gene3D" id="4.10.60.10">
    <property type="entry name" value="Zinc finger, CCHC-type"/>
    <property type="match status" value="2"/>
</dbReference>
<dbReference type="InterPro" id="IPR029052">
    <property type="entry name" value="Metallo-depent_PP-like"/>
</dbReference>
<dbReference type="CDD" id="cd07380">
    <property type="entry name" value="MPP_CWF19_N"/>
    <property type="match status" value="1"/>
</dbReference>
<dbReference type="Pfam" id="PF04677">
    <property type="entry name" value="CwfJ_C_1"/>
    <property type="match status" value="1"/>
</dbReference>